<proteinExistence type="predicted"/>
<sequence>MSFDPLPEHLMPVPGTRILPPVLHYGYAVPLDRIMSLDVLRPTPKRASPSTFLIARTVRQASEWLQENVFKARVVTATVMDDQAKFVFSLYTNYTAEERNGRADVCAVEEKVRDWLSTEGVDMEAKWYVDGDDWYWRWATASR</sequence>
<organism evidence="1 2">
    <name type="scientific">Athelia psychrophila</name>
    <dbReference type="NCBI Taxonomy" id="1759441"/>
    <lineage>
        <taxon>Eukaryota</taxon>
        <taxon>Fungi</taxon>
        <taxon>Dikarya</taxon>
        <taxon>Basidiomycota</taxon>
        <taxon>Agaricomycotina</taxon>
        <taxon>Agaricomycetes</taxon>
        <taxon>Agaricomycetidae</taxon>
        <taxon>Atheliales</taxon>
        <taxon>Atheliaceae</taxon>
        <taxon>Athelia</taxon>
    </lineage>
</organism>
<name>A0A166W0C8_9AGAM</name>
<evidence type="ECO:0000313" key="1">
    <source>
        <dbReference type="EMBL" id="KZP33247.1"/>
    </source>
</evidence>
<dbReference type="EMBL" id="KV417483">
    <property type="protein sequence ID" value="KZP33247.1"/>
    <property type="molecule type" value="Genomic_DNA"/>
</dbReference>
<protein>
    <submittedName>
        <fullName evidence="1">Uncharacterized protein</fullName>
    </submittedName>
</protein>
<reference evidence="1 2" key="1">
    <citation type="journal article" date="2016" name="Mol. Biol. Evol.">
        <title>Comparative Genomics of Early-Diverging Mushroom-Forming Fungi Provides Insights into the Origins of Lignocellulose Decay Capabilities.</title>
        <authorList>
            <person name="Nagy L.G."/>
            <person name="Riley R."/>
            <person name="Tritt A."/>
            <person name="Adam C."/>
            <person name="Daum C."/>
            <person name="Floudas D."/>
            <person name="Sun H."/>
            <person name="Yadav J.S."/>
            <person name="Pangilinan J."/>
            <person name="Larsson K.H."/>
            <person name="Matsuura K."/>
            <person name="Barry K."/>
            <person name="Labutti K."/>
            <person name="Kuo R."/>
            <person name="Ohm R.A."/>
            <person name="Bhattacharya S.S."/>
            <person name="Shirouzu T."/>
            <person name="Yoshinaga Y."/>
            <person name="Martin F.M."/>
            <person name="Grigoriev I.V."/>
            <person name="Hibbett D.S."/>
        </authorList>
    </citation>
    <scope>NUCLEOTIDE SEQUENCE [LARGE SCALE GENOMIC DNA]</scope>
    <source>
        <strain evidence="1 2">CBS 109695</strain>
    </source>
</reference>
<dbReference type="OrthoDB" id="3288027at2759"/>
<dbReference type="Proteomes" id="UP000076532">
    <property type="component" value="Unassembled WGS sequence"/>
</dbReference>
<gene>
    <name evidence="1" type="ORF">FIBSPDRAFT_847864</name>
</gene>
<evidence type="ECO:0000313" key="2">
    <source>
        <dbReference type="Proteomes" id="UP000076532"/>
    </source>
</evidence>
<keyword evidence="2" id="KW-1185">Reference proteome</keyword>
<dbReference type="AlphaFoldDB" id="A0A166W0C8"/>
<accession>A0A166W0C8</accession>